<dbReference type="EMBL" id="RBZM01000003">
    <property type="protein sequence ID" value="RKP56077.1"/>
    <property type="molecule type" value="Genomic_DNA"/>
</dbReference>
<dbReference type="GO" id="GO:0004553">
    <property type="term" value="F:hydrolase activity, hydrolyzing O-glycosyl compounds"/>
    <property type="evidence" value="ECO:0007669"/>
    <property type="project" value="InterPro"/>
</dbReference>
<dbReference type="Gene3D" id="2.60.40.1190">
    <property type="match status" value="1"/>
</dbReference>
<dbReference type="AlphaFoldDB" id="A0A494XZZ3"/>
<dbReference type="GO" id="GO:0030246">
    <property type="term" value="F:carbohydrate binding"/>
    <property type="evidence" value="ECO:0007669"/>
    <property type="project" value="InterPro"/>
</dbReference>
<reference evidence="2 3" key="1">
    <citation type="submission" date="2018-10" db="EMBL/GenBank/DDBJ databases">
        <title>Cohnella sp. M2MS4P-1, whole genome shotgun sequence.</title>
        <authorList>
            <person name="Tuo L."/>
        </authorList>
    </citation>
    <scope>NUCLEOTIDE SEQUENCE [LARGE SCALE GENOMIC DNA]</scope>
    <source>
        <strain evidence="2 3">M2MS4P-1</strain>
    </source>
</reference>
<dbReference type="SUPFAM" id="SSF49344">
    <property type="entry name" value="CBD9-like"/>
    <property type="match status" value="1"/>
</dbReference>
<evidence type="ECO:0000313" key="2">
    <source>
        <dbReference type="EMBL" id="RKP56077.1"/>
    </source>
</evidence>
<comment type="caution">
    <text evidence="2">The sequence shown here is derived from an EMBL/GenBank/DDBJ whole genome shotgun (WGS) entry which is preliminary data.</text>
</comment>
<protein>
    <recommendedName>
        <fullName evidence="1">Carbohydrate-binding domain-containing protein</fullName>
    </recommendedName>
</protein>
<dbReference type="InterPro" id="IPR010502">
    <property type="entry name" value="Carb-bd_dom_fam9"/>
</dbReference>
<dbReference type="Pfam" id="PF06452">
    <property type="entry name" value="CBM9_1"/>
    <property type="match status" value="1"/>
</dbReference>
<sequence length="212" mass="24813">MFGLSENNQFIAYECRYVIYGDKAWDDLPENSLVDVVTGGEVREPTKVKACWDERALYVRFDCTDNHCVSDFKNRKDPLYEQDVVEVFIDEEGLGNKYMEIVLSPNNVVYDVFITHKPRADRNQPVFDIDREWTVEGLETSVEVGELKRTYTLSIPFSNFGKAPREDVEWKINFFRIDDDPEGNRHFQAWSPSGRIQFHLSEFFGTLRFVKV</sequence>
<accession>A0A494XZZ3</accession>
<keyword evidence="3" id="KW-1185">Reference proteome</keyword>
<organism evidence="2 3">
    <name type="scientific">Cohnella endophytica</name>
    <dbReference type="NCBI Taxonomy" id="2419778"/>
    <lineage>
        <taxon>Bacteria</taxon>
        <taxon>Bacillati</taxon>
        <taxon>Bacillota</taxon>
        <taxon>Bacilli</taxon>
        <taxon>Bacillales</taxon>
        <taxon>Paenibacillaceae</taxon>
        <taxon>Cohnella</taxon>
    </lineage>
</organism>
<dbReference type="Proteomes" id="UP000282076">
    <property type="component" value="Unassembled WGS sequence"/>
</dbReference>
<feature type="domain" description="Carbohydrate-binding" evidence="1">
    <location>
        <begin position="22"/>
        <end position="210"/>
    </location>
</feature>
<proteinExistence type="predicted"/>
<dbReference type="GO" id="GO:0016052">
    <property type="term" value="P:carbohydrate catabolic process"/>
    <property type="evidence" value="ECO:0007669"/>
    <property type="project" value="InterPro"/>
</dbReference>
<gene>
    <name evidence="2" type="ORF">D7Z26_05345</name>
</gene>
<dbReference type="CDD" id="cd09620">
    <property type="entry name" value="CBM9_like_3"/>
    <property type="match status" value="1"/>
</dbReference>
<evidence type="ECO:0000259" key="1">
    <source>
        <dbReference type="Pfam" id="PF06452"/>
    </source>
</evidence>
<evidence type="ECO:0000313" key="3">
    <source>
        <dbReference type="Proteomes" id="UP000282076"/>
    </source>
</evidence>
<name>A0A494XZZ3_9BACL</name>